<reference evidence="3 4" key="1">
    <citation type="submission" date="2015-04" db="EMBL/GenBank/DDBJ databases">
        <title>The complete genome sequence of the hyperthermophilic, obligate iron-reducing archaeon Geoglobus ahangari strain 234T.</title>
        <authorList>
            <person name="Manzella M.P."/>
            <person name="Holmes D.E."/>
            <person name="Rocheleau J.M."/>
            <person name="Chung A."/>
            <person name="Reguera G."/>
            <person name="Kashefi K."/>
        </authorList>
    </citation>
    <scope>NUCLEOTIDE SEQUENCE [LARGE SCALE GENOMIC DNA]</scope>
    <source>
        <strain evidence="3 4">234</strain>
    </source>
</reference>
<dbReference type="InterPro" id="IPR006283">
    <property type="entry name" value="ThiL-like"/>
</dbReference>
<dbReference type="Pfam" id="PF00586">
    <property type="entry name" value="AIRS"/>
    <property type="match status" value="1"/>
</dbReference>
<dbReference type="Pfam" id="PF02769">
    <property type="entry name" value="AIRS_C"/>
    <property type="match status" value="1"/>
</dbReference>
<dbReference type="PIRSF" id="PIRSF036540">
    <property type="entry name" value="UCP036540_AIR"/>
    <property type="match status" value="1"/>
</dbReference>
<dbReference type="SUPFAM" id="SSF56042">
    <property type="entry name" value="PurM C-terminal domain-like"/>
    <property type="match status" value="1"/>
</dbReference>
<dbReference type="InterPro" id="IPR036676">
    <property type="entry name" value="PurM-like_C_sf"/>
</dbReference>
<evidence type="ECO:0000259" key="2">
    <source>
        <dbReference type="Pfam" id="PF02769"/>
    </source>
</evidence>
<dbReference type="InterPro" id="IPR010918">
    <property type="entry name" value="PurM-like_C_dom"/>
</dbReference>
<dbReference type="FunCoup" id="A0A0F7IGD6">
    <property type="interactions" value="1"/>
</dbReference>
<keyword evidence="4" id="KW-1185">Reference proteome</keyword>
<dbReference type="InterPro" id="IPR011413">
    <property type="entry name" value="UCP036540_AIR"/>
</dbReference>
<dbReference type="OrthoDB" id="31494at2157"/>
<protein>
    <submittedName>
        <fullName evidence="3">Selenophosphate synthetase-like protein</fullName>
    </submittedName>
</protein>
<evidence type="ECO:0000313" key="3">
    <source>
        <dbReference type="EMBL" id="AKG91904.1"/>
    </source>
</evidence>
<evidence type="ECO:0000313" key="4">
    <source>
        <dbReference type="Proteomes" id="UP000034723"/>
    </source>
</evidence>
<dbReference type="RefSeq" id="WP_048094786.1">
    <property type="nucleotide sequence ID" value="NZ_CP011267.1"/>
</dbReference>
<dbReference type="KEGG" id="gah:GAH_00761"/>
<sequence>MADDETDLIGIVAELKSYPGLTRKRYAGIFRDLVGEFFGEDAGFHSLQDCEIVLTSDGVWHRVLEADLYWGGFVSILVNAHDVYAMGARPLMAVNVISARSAEELEEMKRGMEDALRLFRVRMVKGHIHPDSPTNTIDVAMVGIASRGRVIRSSTAKPGDRIIIAVDTDGRPHEKLVHNFDSTNKDPDQLISQFESMVELAERGILSAGKDLSNAGIAGTVAMLLETSGAGGWMDVNRVPRPKGVGLVQWLKTYPACGFAVTTRNEEEVLEVFRERGLEAEVVGEVDGSKRMRLRMDEVEETFFDFSRESVFGLR</sequence>
<dbReference type="GeneID" id="24803343"/>
<feature type="domain" description="PurM-like C-terminal" evidence="2">
    <location>
        <begin position="181"/>
        <end position="296"/>
    </location>
</feature>
<dbReference type="EMBL" id="CP011267">
    <property type="protein sequence ID" value="AKG91904.1"/>
    <property type="molecule type" value="Genomic_DNA"/>
</dbReference>
<dbReference type="STRING" id="113653.GAH_00761"/>
<dbReference type="PANTHER" id="PTHR30270:SF0">
    <property type="entry name" value="THIAMINE-MONOPHOSPHATE KINASE"/>
    <property type="match status" value="1"/>
</dbReference>
<dbReference type="Gene3D" id="3.90.650.10">
    <property type="entry name" value="PurM-like C-terminal domain"/>
    <property type="match status" value="1"/>
</dbReference>
<dbReference type="HOGENOM" id="CLU_073250_0_0_2"/>
<name>A0A0F7IGD6_9EURY</name>
<dbReference type="Proteomes" id="UP000034723">
    <property type="component" value="Chromosome"/>
</dbReference>
<dbReference type="GO" id="GO:0009030">
    <property type="term" value="F:thiamine-phosphate kinase activity"/>
    <property type="evidence" value="ECO:0007669"/>
    <property type="project" value="InterPro"/>
</dbReference>
<feature type="domain" description="PurM-like N-terminal" evidence="1">
    <location>
        <begin position="39"/>
        <end position="145"/>
    </location>
</feature>
<dbReference type="SUPFAM" id="SSF55326">
    <property type="entry name" value="PurM N-terminal domain-like"/>
    <property type="match status" value="1"/>
</dbReference>
<dbReference type="InterPro" id="IPR036921">
    <property type="entry name" value="PurM-like_N_sf"/>
</dbReference>
<dbReference type="PANTHER" id="PTHR30270">
    <property type="entry name" value="THIAMINE-MONOPHOSPHATE KINASE"/>
    <property type="match status" value="1"/>
</dbReference>
<evidence type="ECO:0000259" key="1">
    <source>
        <dbReference type="Pfam" id="PF00586"/>
    </source>
</evidence>
<gene>
    <name evidence="3" type="ORF">GAH_00761</name>
</gene>
<dbReference type="GO" id="GO:0009228">
    <property type="term" value="P:thiamine biosynthetic process"/>
    <property type="evidence" value="ECO:0007669"/>
    <property type="project" value="InterPro"/>
</dbReference>
<dbReference type="InterPro" id="IPR016188">
    <property type="entry name" value="PurM-like_N"/>
</dbReference>
<dbReference type="InParanoid" id="A0A0F7IGD6"/>
<dbReference type="AlphaFoldDB" id="A0A0F7IGD6"/>
<organism evidence="3 4">
    <name type="scientific">Geoglobus ahangari</name>
    <dbReference type="NCBI Taxonomy" id="113653"/>
    <lineage>
        <taxon>Archaea</taxon>
        <taxon>Methanobacteriati</taxon>
        <taxon>Methanobacteriota</taxon>
        <taxon>Archaeoglobi</taxon>
        <taxon>Archaeoglobales</taxon>
        <taxon>Archaeoglobaceae</taxon>
        <taxon>Geoglobus</taxon>
    </lineage>
</organism>
<dbReference type="Gene3D" id="3.30.1330.10">
    <property type="entry name" value="PurM-like, N-terminal domain"/>
    <property type="match status" value="1"/>
</dbReference>
<proteinExistence type="predicted"/>
<accession>A0A0F7IGD6</accession>